<gene>
    <name evidence="7" type="ORF">F0562_021587</name>
</gene>
<evidence type="ECO:0000256" key="1">
    <source>
        <dbReference type="ARBA" id="ARBA00004123"/>
    </source>
</evidence>
<keyword evidence="5" id="KW-0539">Nucleus</keyword>
<dbReference type="InterPro" id="IPR044686">
    <property type="entry name" value="OFP17"/>
</dbReference>
<protein>
    <recommendedName>
        <fullName evidence="6">OVATE domain-containing protein</fullName>
    </recommendedName>
</protein>
<dbReference type="AlphaFoldDB" id="A0A5J5BPF1"/>
<evidence type="ECO:0000256" key="4">
    <source>
        <dbReference type="ARBA" id="ARBA00023163"/>
    </source>
</evidence>
<name>A0A5J5BPF1_9ASTE</name>
<evidence type="ECO:0000259" key="6">
    <source>
        <dbReference type="PROSITE" id="PS51754"/>
    </source>
</evidence>
<feature type="domain" description="OVATE" evidence="6">
    <location>
        <begin position="113"/>
        <end position="157"/>
    </location>
</feature>
<reference evidence="7 8" key="1">
    <citation type="submission" date="2019-09" db="EMBL/GenBank/DDBJ databases">
        <title>A chromosome-level genome assembly of the Chinese tupelo Nyssa sinensis.</title>
        <authorList>
            <person name="Yang X."/>
            <person name="Kang M."/>
            <person name="Yang Y."/>
            <person name="Xiong H."/>
            <person name="Wang M."/>
            <person name="Zhang Z."/>
            <person name="Wang Z."/>
            <person name="Wu H."/>
            <person name="Ma T."/>
            <person name="Liu J."/>
            <person name="Xi Z."/>
        </authorList>
    </citation>
    <scope>NUCLEOTIDE SEQUENCE [LARGE SCALE GENOMIC DNA]</scope>
    <source>
        <strain evidence="7">J267</strain>
        <tissue evidence="7">Leaf</tissue>
    </source>
</reference>
<evidence type="ECO:0000313" key="7">
    <source>
        <dbReference type="EMBL" id="KAA8543667.1"/>
    </source>
</evidence>
<dbReference type="Proteomes" id="UP000325577">
    <property type="component" value="Linkage Group LG11"/>
</dbReference>
<keyword evidence="3" id="KW-0805">Transcription regulation</keyword>
<comment type="subcellular location">
    <subcellularLocation>
        <location evidence="1">Nucleus</location>
    </subcellularLocation>
</comment>
<accession>A0A5J5BPF1</accession>
<evidence type="ECO:0000313" key="8">
    <source>
        <dbReference type="Proteomes" id="UP000325577"/>
    </source>
</evidence>
<evidence type="ECO:0000256" key="3">
    <source>
        <dbReference type="ARBA" id="ARBA00023015"/>
    </source>
</evidence>
<keyword evidence="4" id="KW-0804">Transcription</keyword>
<keyword evidence="2" id="KW-0678">Repressor</keyword>
<dbReference type="PROSITE" id="PS51754">
    <property type="entry name" value="OVATE"/>
    <property type="match status" value="1"/>
</dbReference>
<organism evidence="7 8">
    <name type="scientific">Nyssa sinensis</name>
    <dbReference type="NCBI Taxonomy" id="561372"/>
    <lineage>
        <taxon>Eukaryota</taxon>
        <taxon>Viridiplantae</taxon>
        <taxon>Streptophyta</taxon>
        <taxon>Embryophyta</taxon>
        <taxon>Tracheophyta</taxon>
        <taxon>Spermatophyta</taxon>
        <taxon>Magnoliopsida</taxon>
        <taxon>eudicotyledons</taxon>
        <taxon>Gunneridae</taxon>
        <taxon>Pentapetalae</taxon>
        <taxon>asterids</taxon>
        <taxon>Cornales</taxon>
        <taxon>Nyssaceae</taxon>
        <taxon>Nyssa</taxon>
    </lineage>
</organism>
<dbReference type="InterPro" id="IPR006458">
    <property type="entry name" value="Ovate_C"/>
</dbReference>
<evidence type="ECO:0000256" key="5">
    <source>
        <dbReference type="ARBA" id="ARBA00023242"/>
    </source>
</evidence>
<dbReference type="PANTHER" id="PTHR34042:SF1">
    <property type="entry name" value="TRANSCRIPTION REPRESSOR OFP17"/>
    <property type="match status" value="1"/>
</dbReference>
<dbReference type="EMBL" id="CM018034">
    <property type="protein sequence ID" value="KAA8543667.1"/>
    <property type="molecule type" value="Genomic_DNA"/>
</dbReference>
<dbReference type="OrthoDB" id="1871608at2759"/>
<proteinExistence type="predicted"/>
<dbReference type="GO" id="GO:0045892">
    <property type="term" value="P:negative regulation of DNA-templated transcription"/>
    <property type="evidence" value="ECO:0007669"/>
    <property type="project" value="InterPro"/>
</dbReference>
<sequence length="157" mass="18029">MKVKVPVAFNCKKLLNPCSKILQIFKLRFKKPLFIRRALRSHSRQRQGEAKKTRIKGVAGFLSVLCSLKQSRKMDRVMELKSTVSDAVHHKAPFPSPITPAYVRMSGANKKEVSGHDEVEDACTSFENYLMEMIVEKGKVTDLMDVEELLYCWKNLR</sequence>
<dbReference type="PANTHER" id="PTHR34042">
    <property type="entry name" value="TRANSCRIPTION REPRESSOR OFP17"/>
    <property type="match status" value="1"/>
</dbReference>
<keyword evidence="8" id="KW-1185">Reference proteome</keyword>
<evidence type="ECO:0000256" key="2">
    <source>
        <dbReference type="ARBA" id="ARBA00022491"/>
    </source>
</evidence>
<dbReference type="GO" id="GO:0005634">
    <property type="term" value="C:nucleus"/>
    <property type="evidence" value="ECO:0007669"/>
    <property type="project" value="UniProtKB-SubCell"/>
</dbReference>